<keyword evidence="7 8" id="KW-0472">Membrane</keyword>
<evidence type="ECO:0000256" key="3">
    <source>
        <dbReference type="ARBA" id="ARBA00022448"/>
    </source>
</evidence>
<feature type="transmembrane region" description="Helical" evidence="8">
    <location>
        <begin position="109"/>
        <end position="131"/>
    </location>
</feature>
<dbReference type="Pfam" id="PF01032">
    <property type="entry name" value="FecCD"/>
    <property type="match status" value="1"/>
</dbReference>
<organism evidence="9 10">
    <name type="scientific">Thermolongibacillus altinsuensis</name>
    <dbReference type="NCBI Taxonomy" id="575256"/>
    <lineage>
        <taxon>Bacteria</taxon>
        <taxon>Bacillati</taxon>
        <taxon>Bacillota</taxon>
        <taxon>Bacilli</taxon>
        <taxon>Bacillales</taxon>
        <taxon>Anoxybacillaceae</taxon>
        <taxon>Thermolongibacillus</taxon>
    </lineage>
</organism>
<evidence type="ECO:0000256" key="6">
    <source>
        <dbReference type="ARBA" id="ARBA00022989"/>
    </source>
</evidence>
<feature type="transmembrane region" description="Helical" evidence="8">
    <location>
        <begin position="305"/>
        <end position="323"/>
    </location>
</feature>
<dbReference type="CDD" id="cd06550">
    <property type="entry name" value="TM_ABC_iron-siderophores_like"/>
    <property type="match status" value="1"/>
</dbReference>
<keyword evidence="5 8" id="KW-0812">Transmembrane</keyword>
<dbReference type="GO" id="GO:0022857">
    <property type="term" value="F:transmembrane transporter activity"/>
    <property type="evidence" value="ECO:0007669"/>
    <property type="project" value="InterPro"/>
</dbReference>
<name>A0A4R1QJU5_9BACL</name>
<dbReference type="InterPro" id="IPR037294">
    <property type="entry name" value="ABC_BtuC-like"/>
</dbReference>
<evidence type="ECO:0000313" key="10">
    <source>
        <dbReference type="Proteomes" id="UP000295658"/>
    </source>
</evidence>
<comment type="caution">
    <text evidence="9">The sequence shown here is derived from an EMBL/GenBank/DDBJ whole genome shotgun (WGS) entry which is preliminary data.</text>
</comment>
<proteinExistence type="inferred from homology"/>
<dbReference type="Proteomes" id="UP000295658">
    <property type="component" value="Unassembled WGS sequence"/>
</dbReference>
<evidence type="ECO:0000256" key="2">
    <source>
        <dbReference type="ARBA" id="ARBA00007935"/>
    </source>
</evidence>
<keyword evidence="6 8" id="KW-1133">Transmembrane helix</keyword>
<evidence type="ECO:0000256" key="5">
    <source>
        <dbReference type="ARBA" id="ARBA00022692"/>
    </source>
</evidence>
<dbReference type="PANTHER" id="PTHR30472">
    <property type="entry name" value="FERRIC ENTEROBACTIN TRANSPORT SYSTEM PERMEASE PROTEIN"/>
    <property type="match status" value="1"/>
</dbReference>
<feature type="transmembrane region" description="Helical" evidence="8">
    <location>
        <begin position="211"/>
        <end position="231"/>
    </location>
</feature>
<comment type="subcellular location">
    <subcellularLocation>
        <location evidence="1">Cell membrane</location>
        <topology evidence="1">Multi-pass membrane protein</topology>
    </subcellularLocation>
</comment>
<keyword evidence="10" id="KW-1185">Reference proteome</keyword>
<dbReference type="PANTHER" id="PTHR30472:SF25">
    <property type="entry name" value="ABC TRANSPORTER PERMEASE PROTEIN MJ0876-RELATED"/>
    <property type="match status" value="1"/>
</dbReference>
<evidence type="ECO:0000256" key="4">
    <source>
        <dbReference type="ARBA" id="ARBA00022475"/>
    </source>
</evidence>
<dbReference type="GO" id="GO:0033214">
    <property type="term" value="P:siderophore-iron import into cell"/>
    <property type="evidence" value="ECO:0007669"/>
    <property type="project" value="TreeGrafter"/>
</dbReference>
<reference evidence="9 10" key="1">
    <citation type="submission" date="2019-03" db="EMBL/GenBank/DDBJ databases">
        <title>Genomic Encyclopedia of Type Strains, Phase IV (KMG-IV): sequencing the most valuable type-strain genomes for metagenomic binning, comparative biology and taxonomic classification.</title>
        <authorList>
            <person name="Goeker M."/>
        </authorList>
    </citation>
    <scope>NUCLEOTIDE SEQUENCE [LARGE SCALE GENOMIC DNA]</scope>
    <source>
        <strain evidence="9 10">DSM 24979</strain>
    </source>
</reference>
<evidence type="ECO:0000256" key="8">
    <source>
        <dbReference type="SAM" id="Phobius"/>
    </source>
</evidence>
<dbReference type="InterPro" id="IPR000522">
    <property type="entry name" value="ABC_transptr_permease_BtuC"/>
</dbReference>
<dbReference type="EMBL" id="SLUL01000001">
    <property type="protein sequence ID" value="TCL53113.1"/>
    <property type="molecule type" value="Genomic_DNA"/>
</dbReference>
<feature type="transmembrane region" description="Helical" evidence="8">
    <location>
        <begin position="170"/>
        <end position="191"/>
    </location>
</feature>
<protein>
    <submittedName>
        <fullName evidence="9">Iron complex transport system permease protein</fullName>
    </submittedName>
</protein>
<dbReference type="SUPFAM" id="SSF81345">
    <property type="entry name" value="ABC transporter involved in vitamin B12 uptake, BtuC"/>
    <property type="match status" value="1"/>
</dbReference>
<comment type="similarity">
    <text evidence="2">Belongs to the binding-protein-dependent transport system permease family. FecCD subfamily.</text>
</comment>
<feature type="transmembrane region" description="Helical" evidence="8">
    <location>
        <begin position="260"/>
        <end position="285"/>
    </location>
</feature>
<feature type="transmembrane region" description="Helical" evidence="8">
    <location>
        <begin position="21"/>
        <end position="51"/>
    </location>
</feature>
<dbReference type="FunFam" id="1.10.3470.10:FF:000001">
    <property type="entry name" value="Vitamin B12 ABC transporter permease BtuC"/>
    <property type="match status" value="1"/>
</dbReference>
<evidence type="ECO:0000313" key="9">
    <source>
        <dbReference type="EMBL" id="TCL53113.1"/>
    </source>
</evidence>
<feature type="transmembrane region" description="Helical" evidence="8">
    <location>
        <begin position="137"/>
        <end position="158"/>
    </location>
</feature>
<gene>
    <name evidence="9" type="ORF">EDD69_101120</name>
</gene>
<keyword evidence="4" id="KW-1003">Cell membrane</keyword>
<evidence type="ECO:0000256" key="7">
    <source>
        <dbReference type="ARBA" id="ARBA00023136"/>
    </source>
</evidence>
<dbReference type="GO" id="GO:0005886">
    <property type="term" value="C:plasma membrane"/>
    <property type="evidence" value="ECO:0007669"/>
    <property type="project" value="UniProtKB-SubCell"/>
</dbReference>
<dbReference type="Gene3D" id="1.10.3470.10">
    <property type="entry name" value="ABC transporter involved in vitamin B12 uptake, BtuC"/>
    <property type="match status" value="1"/>
</dbReference>
<feature type="transmembrane region" description="Helical" evidence="8">
    <location>
        <begin position="329"/>
        <end position="347"/>
    </location>
</feature>
<evidence type="ECO:0000256" key="1">
    <source>
        <dbReference type="ARBA" id="ARBA00004651"/>
    </source>
</evidence>
<sequence>MLKGSKKLPKSFIQKCLNNYPLALLLALVTIWLGISIGSLSIPFSAIWNIIAHALWQAPLDDHVSAAMVQVIVAIRLPRVLLAFLIGASLALAGAAFQGLLKNVLADPYTLGVSSGAAVGAVAVFFFGIQLPFFGRFTLPIVSVICAFLTLFLVLFFARMAERKMAIETIVLIGIIVSAFFGSLISLMIALTGEELRQIIAWLMGSVAMRGWDYVWMLIPFFIVGSFVLLVHHRELNAFAFGEHAAANIGVHVARRKVIILAGASLLTGAAVAVSGTIGFVGLVVPHMTRLICGANHRRLLPFSLLYGGAFLVLADLVARTIIAPRELPIGVITSFIGAPTFAFLLFKSLKRKMG</sequence>
<keyword evidence="3" id="KW-0813">Transport</keyword>
<accession>A0A4R1QJU5</accession>
<dbReference type="AlphaFoldDB" id="A0A4R1QJU5"/>
<feature type="transmembrane region" description="Helical" evidence="8">
    <location>
        <begin position="71"/>
        <end position="97"/>
    </location>
</feature>